<reference evidence="2 3" key="1">
    <citation type="submission" date="2019-10" db="EMBL/GenBank/DDBJ databases">
        <title>Pseudoalteromonas rubra S4059.</title>
        <authorList>
            <person name="Paulsen S."/>
            <person name="Wang X."/>
        </authorList>
    </citation>
    <scope>NUCLEOTIDE SEQUENCE [LARGE SCALE GENOMIC DNA]</scope>
    <source>
        <strain evidence="2 3">S4059</strain>
    </source>
</reference>
<dbReference type="InterPro" id="IPR011009">
    <property type="entry name" value="Kinase-like_dom_sf"/>
</dbReference>
<feature type="domain" description="Aminoglycoside phosphotransferase" evidence="1">
    <location>
        <begin position="39"/>
        <end position="229"/>
    </location>
</feature>
<keyword evidence="2" id="KW-0808">Transferase</keyword>
<evidence type="ECO:0000259" key="1">
    <source>
        <dbReference type="Pfam" id="PF01636"/>
    </source>
</evidence>
<dbReference type="AlphaFoldDB" id="A0A5S3UUI5"/>
<evidence type="ECO:0000313" key="3">
    <source>
        <dbReference type="Proteomes" id="UP000305729"/>
    </source>
</evidence>
<proteinExistence type="predicted"/>
<protein>
    <submittedName>
        <fullName evidence="2">Phosphotransferase</fullName>
    </submittedName>
</protein>
<dbReference type="GO" id="GO:0016740">
    <property type="term" value="F:transferase activity"/>
    <property type="evidence" value="ECO:0007669"/>
    <property type="project" value="UniProtKB-KW"/>
</dbReference>
<evidence type="ECO:0000313" key="2">
    <source>
        <dbReference type="EMBL" id="QPB84401.1"/>
    </source>
</evidence>
<dbReference type="Gene3D" id="3.90.1200.10">
    <property type="match status" value="1"/>
</dbReference>
<gene>
    <name evidence="2" type="ORF">CWC22_015965</name>
</gene>
<dbReference type="Pfam" id="PF01636">
    <property type="entry name" value="APH"/>
    <property type="match status" value="1"/>
</dbReference>
<organism evidence="2 3">
    <name type="scientific">Pseudoalteromonas rubra</name>
    <dbReference type="NCBI Taxonomy" id="43658"/>
    <lineage>
        <taxon>Bacteria</taxon>
        <taxon>Pseudomonadati</taxon>
        <taxon>Pseudomonadota</taxon>
        <taxon>Gammaproteobacteria</taxon>
        <taxon>Alteromonadales</taxon>
        <taxon>Pseudoalteromonadaceae</taxon>
        <taxon>Pseudoalteromonas</taxon>
    </lineage>
</organism>
<dbReference type="InterPro" id="IPR052077">
    <property type="entry name" value="CcrZ_PhaseVar_Mediator"/>
</dbReference>
<dbReference type="PANTHER" id="PTHR40086">
    <property type="entry name" value="PHOSPHOTRANSFERASE YTMP-RELATED"/>
    <property type="match status" value="1"/>
</dbReference>
<name>A0A5S3UUI5_9GAMM</name>
<dbReference type="STRING" id="43658.AT705_08610"/>
<sequence>MCVGTKYINKKRANRLPRFDAELSALIRQAFPALSISALRPLNKGLSNKNYYLEQAQQGYLLKHYSGTMPVQALEAQGQLALLGVAQPLAGYHVQTRLALFEFLPQQDEPLCLSDSLLVNLHTLHGFVRPQSGQLDLSAALCEAALVLEGKFDVSALGRRRAQFEPDICFCHNDLVKDNMLVTAQGPVFIDFEYAQYNDRYFDLAALCVSFSLSVREGNQMLKRYFSLAEIPLPEYAEDKLHCYVEIYLLLCLAWYQRRGLVSYVDPLLLLLKAWCR</sequence>
<dbReference type="Proteomes" id="UP000305729">
    <property type="component" value="Chromosome 1"/>
</dbReference>
<dbReference type="EMBL" id="CP045429">
    <property type="protein sequence ID" value="QPB84401.1"/>
    <property type="molecule type" value="Genomic_DNA"/>
</dbReference>
<dbReference type="SUPFAM" id="SSF56112">
    <property type="entry name" value="Protein kinase-like (PK-like)"/>
    <property type="match status" value="1"/>
</dbReference>
<dbReference type="InterPro" id="IPR002575">
    <property type="entry name" value="Aminoglycoside_PTrfase"/>
</dbReference>
<accession>A0A5S3UUI5</accession>
<dbReference type="PANTHER" id="PTHR40086:SF1">
    <property type="entry name" value="CELL CYCLE REGULATOR CCRZ"/>
    <property type="match status" value="1"/>
</dbReference>